<proteinExistence type="predicted"/>
<evidence type="ECO:0000313" key="4">
    <source>
        <dbReference type="Proteomes" id="UP000822688"/>
    </source>
</evidence>
<feature type="compositionally biased region" description="Polar residues" evidence="1">
    <location>
        <begin position="75"/>
        <end position="87"/>
    </location>
</feature>
<keyword evidence="2" id="KW-1133">Transmembrane helix</keyword>
<name>A0A8T0GA30_CERPU</name>
<sequence length="348" mass="39174">MTTWKAKLMGVRGLGGPCRSLFIVAVLAYLLGVLTSPAFPTTRRFSDTDVKLQPFQQIISQQISPPETSQGAPAPTSQPLPQRTSTPPRIDDCRKQQQPPGYRMLPTDLITFHTECKKEAMAPEAARKFLIDELFDGVSPFESFPPKEVASLLQPERIKGWGSETTVFRRLMQEVRPRVMIELGSFLGASATHMGSIARELGLQTDIFCFDDFRGWPGFRSGDLADIKQRNGNVMLMNQFMQNVVHRNLTERILPVPFGTVSSLSSFCKWGIYADLIEVDASHDFHSAWSDINIAFQLLRPGGVMFGHDYKTAADKRGVRRAVDLFARLNDLRVEPDGQHWIYRSKNK</sequence>
<gene>
    <name evidence="3" type="ORF">KC19_12G122800</name>
</gene>
<comment type="caution">
    <text evidence="3">The sequence shown here is derived from an EMBL/GenBank/DDBJ whole genome shotgun (WGS) entry which is preliminary data.</text>
</comment>
<feature type="transmembrane region" description="Helical" evidence="2">
    <location>
        <begin position="21"/>
        <end position="39"/>
    </location>
</feature>
<dbReference type="SUPFAM" id="SSF53335">
    <property type="entry name" value="S-adenosyl-L-methionine-dependent methyltransferases"/>
    <property type="match status" value="1"/>
</dbReference>
<dbReference type="InterPro" id="IPR029063">
    <property type="entry name" value="SAM-dependent_MTases_sf"/>
</dbReference>
<feature type="region of interest" description="Disordered" evidence="1">
    <location>
        <begin position="62"/>
        <end position="104"/>
    </location>
</feature>
<dbReference type="PANTHER" id="PTHR37909:SF1">
    <property type="entry name" value="S-ADENOSYL-L-METHIONINE-DEPENDENT METHYLTRANSFERASES SUPERFAMILY PROTEIN"/>
    <property type="match status" value="1"/>
</dbReference>
<keyword evidence="2" id="KW-0472">Membrane</keyword>
<protein>
    <submittedName>
        <fullName evidence="3">Uncharacterized protein</fullName>
    </submittedName>
</protein>
<evidence type="ECO:0000256" key="2">
    <source>
        <dbReference type="SAM" id="Phobius"/>
    </source>
</evidence>
<evidence type="ECO:0000313" key="3">
    <source>
        <dbReference type="EMBL" id="KAG0554829.1"/>
    </source>
</evidence>
<organism evidence="3 4">
    <name type="scientific">Ceratodon purpureus</name>
    <name type="common">Fire moss</name>
    <name type="synonym">Dicranum purpureum</name>
    <dbReference type="NCBI Taxonomy" id="3225"/>
    <lineage>
        <taxon>Eukaryota</taxon>
        <taxon>Viridiplantae</taxon>
        <taxon>Streptophyta</taxon>
        <taxon>Embryophyta</taxon>
        <taxon>Bryophyta</taxon>
        <taxon>Bryophytina</taxon>
        <taxon>Bryopsida</taxon>
        <taxon>Dicranidae</taxon>
        <taxon>Pseudoditrichales</taxon>
        <taxon>Ditrichaceae</taxon>
        <taxon>Ceratodon</taxon>
    </lineage>
</organism>
<reference evidence="3" key="1">
    <citation type="submission" date="2020-06" db="EMBL/GenBank/DDBJ databases">
        <title>WGS assembly of Ceratodon purpureus strain R40.</title>
        <authorList>
            <person name="Carey S.B."/>
            <person name="Jenkins J."/>
            <person name="Shu S."/>
            <person name="Lovell J.T."/>
            <person name="Sreedasyam A."/>
            <person name="Maumus F."/>
            <person name="Tiley G.P."/>
            <person name="Fernandez-Pozo N."/>
            <person name="Barry K."/>
            <person name="Chen C."/>
            <person name="Wang M."/>
            <person name="Lipzen A."/>
            <person name="Daum C."/>
            <person name="Saski C.A."/>
            <person name="Payton A.C."/>
            <person name="Mcbreen J.C."/>
            <person name="Conrad R.E."/>
            <person name="Kollar L.M."/>
            <person name="Olsson S."/>
            <person name="Huttunen S."/>
            <person name="Landis J.B."/>
            <person name="Wickett N.J."/>
            <person name="Johnson M.G."/>
            <person name="Rensing S.A."/>
            <person name="Grimwood J."/>
            <person name="Schmutz J."/>
            <person name="Mcdaniel S.F."/>
        </authorList>
    </citation>
    <scope>NUCLEOTIDE SEQUENCE</scope>
    <source>
        <strain evidence="3">R40</strain>
    </source>
</reference>
<dbReference type="EMBL" id="CM026433">
    <property type="protein sequence ID" value="KAG0554829.1"/>
    <property type="molecule type" value="Genomic_DNA"/>
</dbReference>
<dbReference type="AlphaFoldDB" id="A0A8T0GA30"/>
<dbReference type="Gene3D" id="3.40.50.150">
    <property type="entry name" value="Vaccinia Virus protein VP39"/>
    <property type="match status" value="1"/>
</dbReference>
<evidence type="ECO:0000256" key="1">
    <source>
        <dbReference type="SAM" id="MobiDB-lite"/>
    </source>
</evidence>
<keyword evidence="4" id="KW-1185">Reference proteome</keyword>
<keyword evidence="2" id="KW-0812">Transmembrane</keyword>
<dbReference type="OrthoDB" id="186626at2759"/>
<dbReference type="Pfam" id="PF13578">
    <property type="entry name" value="Methyltransf_24"/>
    <property type="match status" value="1"/>
</dbReference>
<dbReference type="Proteomes" id="UP000822688">
    <property type="component" value="Chromosome 12"/>
</dbReference>
<dbReference type="PANTHER" id="PTHR37909">
    <property type="entry name" value="S-ADENOSYL-L-METHIONINE-DEPENDENT METHYLTRANSFERASES SUPERFAMILY PROTEIN"/>
    <property type="match status" value="1"/>
</dbReference>
<accession>A0A8T0GA30</accession>